<dbReference type="GO" id="GO:0005524">
    <property type="term" value="F:ATP binding"/>
    <property type="evidence" value="ECO:0007669"/>
    <property type="project" value="UniProtKB-KW"/>
</dbReference>
<evidence type="ECO:0000256" key="9">
    <source>
        <dbReference type="ARBA" id="ARBA00022842"/>
    </source>
</evidence>
<evidence type="ECO:0000256" key="2">
    <source>
        <dbReference type="ARBA" id="ARBA00007837"/>
    </source>
</evidence>
<evidence type="ECO:0000256" key="6">
    <source>
        <dbReference type="ARBA" id="ARBA00022741"/>
    </source>
</evidence>
<reference evidence="13" key="1">
    <citation type="journal article" date="2015" name="Nature">
        <title>Complex archaea that bridge the gap between prokaryotes and eukaryotes.</title>
        <authorList>
            <person name="Spang A."/>
            <person name="Saw J.H."/>
            <person name="Jorgensen S.L."/>
            <person name="Zaremba-Niedzwiedzka K."/>
            <person name="Martijn J."/>
            <person name="Lind A.E."/>
            <person name="van Eijk R."/>
            <person name="Schleper C."/>
            <person name="Guy L."/>
            <person name="Ettema T.J."/>
        </authorList>
    </citation>
    <scope>NUCLEOTIDE SEQUENCE</scope>
</reference>
<evidence type="ECO:0000256" key="4">
    <source>
        <dbReference type="ARBA" id="ARBA00022679"/>
    </source>
</evidence>
<protein>
    <recommendedName>
        <fullName evidence="3">pyruvate, phosphate dikinase</fullName>
        <ecNumber evidence="3">2.7.9.1</ecNumber>
    </recommendedName>
</protein>
<dbReference type="Gene3D" id="3.20.20.60">
    <property type="entry name" value="Phosphoenolpyruvate-binding domains"/>
    <property type="match status" value="1"/>
</dbReference>
<dbReference type="PROSITE" id="PS00370">
    <property type="entry name" value="PEP_ENZYMES_PHOS_SITE"/>
    <property type="match status" value="1"/>
</dbReference>
<feature type="non-terminal residue" evidence="13">
    <location>
        <position position="1"/>
    </location>
</feature>
<evidence type="ECO:0000256" key="10">
    <source>
        <dbReference type="SAM" id="MobiDB-lite"/>
    </source>
</evidence>
<dbReference type="AlphaFoldDB" id="A0A0F8ZGG8"/>
<dbReference type="InterPro" id="IPR008279">
    <property type="entry name" value="PEP-util_enz_mobile_dom"/>
</dbReference>
<dbReference type="EC" id="2.7.9.1" evidence="3"/>
<dbReference type="Pfam" id="PF02896">
    <property type="entry name" value="PEP-utilizers_C"/>
    <property type="match status" value="1"/>
</dbReference>
<feature type="non-terminal residue" evidence="13">
    <location>
        <position position="415"/>
    </location>
</feature>
<dbReference type="InterPro" id="IPR015813">
    <property type="entry name" value="Pyrv/PenolPyrv_kinase-like_dom"/>
</dbReference>
<dbReference type="InterPro" id="IPR040442">
    <property type="entry name" value="Pyrv_kinase-like_dom_sf"/>
</dbReference>
<dbReference type="EMBL" id="LAZR01051466">
    <property type="protein sequence ID" value="KKK85100.1"/>
    <property type="molecule type" value="Genomic_DNA"/>
</dbReference>
<dbReference type="PANTHER" id="PTHR22931:SF9">
    <property type="entry name" value="PYRUVATE, PHOSPHATE DIKINASE 1, CHLOROPLASTIC"/>
    <property type="match status" value="1"/>
</dbReference>
<dbReference type="InterPro" id="IPR036637">
    <property type="entry name" value="Phosphohistidine_dom_sf"/>
</dbReference>
<dbReference type="InterPro" id="IPR018274">
    <property type="entry name" value="PEP_util_AS"/>
</dbReference>
<feature type="domain" description="PEP-utilising enzyme mobile" evidence="11">
    <location>
        <begin position="39"/>
        <end position="122"/>
    </location>
</feature>
<dbReference type="InterPro" id="IPR023151">
    <property type="entry name" value="PEP_util_CS"/>
</dbReference>
<dbReference type="SUPFAM" id="SSF51621">
    <property type="entry name" value="Phosphoenolpyruvate/pyruvate domain"/>
    <property type="match status" value="1"/>
</dbReference>
<keyword evidence="4" id="KW-0808">Transferase</keyword>
<dbReference type="GO" id="GO:0050242">
    <property type="term" value="F:pyruvate, phosphate dikinase activity"/>
    <property type="evidence" value="ECO:0007669"/>
    <property type="project" value="UniProtKB-EC"/>
</dbReference>
<evidence type="ECO:0000313" key="13">
    <source>
        <dbReference type="EMBL" id="KKK85100.1"/>
    </source>
</evidence>
<proteinExistence type="inferred from homology"/>
<feature type="compositionally biased region" description="Basic residues" evidence="10">
    <location>
        <begin position="27"/>
        <end position="40"/>
    </location>
</feature>
<comment type="similarity">
    <text evidence="2">Belongs to the PEP-utilizing enzyme family.</text>
</comment>
<organism evidence="13">
    <name type="scientific">marine sediment metagenome</name>
    <dbReference type="NCBI Taxonomy" id="412755"/>
    <lineage>
        <taxon>unclassified sequences</taxon>
        <taxon>metagenomes</taxon>
        <taxon>ecological metagenomes</taxon>
    </lineage>
</organism>
<evidence type="ECO:0000256" key="3">
    <source>
        <dbReference type="ARBA" id="ARBA00011994"/>
    </source>
</evidence>
<keyword evidence="6" id="KW-0547">Nucleotide-binding</keyword>
<gene>
    <name evidence="13" type="ORF">LCGC14_2776690</name>
</gene>
<dbReference type="GO" id="GO:0016301">
    <property type="term" value="F:kinase activity"/>
    <property type="evidence" value="ECO:0007669"/>
    <property type="project" value="UniProtKB-KW"/>
</dbReference>
<dbReference type="PROSITE" id="PS00742">
    <property type="entry name" value="PEP_ENZYMES_2"/>
    <property type="match status" value="1"/>
</dbReference>
<evidence type="ECO:0000256" key="5">
    <source>
        <dbReference type="ARBA" id="ARBA00022723"/>
    </source>
</evidence>
<comment type="cofactor">
    <cofactor evidence="1">
        <name>Mg(2+)</name>
        <dbReference type="ChEBI" id="CHEBI:18420"/>
    </cofactor>
</comment>
<dbReference type="GO" id="GO:0046872">
    <property type="term" value="F:metal ion binding"/>
    <property type="evidence" value="ECO:0007669"/>
    <property type="project" value="UniProtKB-KW"/>
</dbReference>
<sequence>WGFIAKELGIKPGSPEFHNLKEDTKNKGAKGKSKSNKGKPKLILCKPETSPEDFHGMVASEGIVTMTGGMTSHAALVARQIGKRCIVGAASSGLSVTKDVLSAKDGKKLKTGDIISVDIISGETGAVFLGELPIFTPTKLPEELETILDWADEIAKIKVRANADKRSDTQMAMDFKATGTGLARTEHQFFDVLETVQGMILAENPEARKPFIEEMKNFQKKDFIDLFQTAKGKPVTIRLIDPPLHEFLPKELELREKIWNNSASDHDKTVLRKVLEYQESNPMLGLRGVRLGLLIPELIEMQTSAILEAAIEVQNQGITVIPEIMIPLVGFNNEFQRARTIVDSTAEKVFTVTGKKIDYKVGTMIEIPRAALTADEIAGGEKGAEFFSFGTNDLHQMTLGFSRDDVAKFLPFYLE</sequence>
<dbReference type="Pfam" id="PF00391">
    <property type="entry name" value="PEP-utilizers"/>
    <property type="match status" value="1"/>
</dbReference>
<evidence type="ECO:0000259" key="12">
    <source>
        <dbReference type="Pfam" id="PF02896"/>
    </source>
</evidence>
<evidence type="ECO:0000256" key="8">
    <source>
        <dbReference type="ARBA" id="ARBA00022840"/>
    </source>
</evidence>
<feature type="region of interest" description="Disordered" evidence="10">
    <location>
        <begin position="14"/>
        <end position="41"/>
    </location>
</feature>
<evidence type="ECO:0000256" key="1">
    <source>
        <dbReference type="ARBA" id="ARBA00001946"/>
    </source>
</evidence>
<dbReference type="PANTHER" id="PTHR22931">
    <property type="entry name" value="PHOSPHOENOLPYRUVATE DIKINASE-RELATED"/>
    <property type="match status" value="1"/>
</dbReference>
<name>A0A0F8ZGG8_9ZZZZ</name>
<evidence type="ECO:0000259" key="11">
    <source>
        <dbReference type="Pfam" id="PF00391"/>
    </source>
</evidence>
<evidence type="ECO:0000256" key="7">
    <source>
        <dbReference type="ARBA" id="ARBA00022777"/>
    </source>
</evidence>
<dbReference type="SUPFAM" id="SSF52009">
    <property type="entry name" value="Phosphohistidine domain"/>
    <property type="match status" value="1"/>
</dbReference>
<dbReference type="Gene3D" id="3.50.30.10">
    <property type="entry name" value="Phosphohistidine domain"/>
    <property type="match status" value="1"/>
</dbReference>
<comment type="caution">
    <text evidence="13">The sequence shown here is derived from an EMBL/GenBank/DDBJ whole genome shotgun (WGS) entry which is preliminary data.</text>
</comment>
<dbReference type="Gene3D" id="1.10.189.10">
    <property type="entry name" value="Pyruvate Phosphate Dikinase, domain 2"/>
    <property type="match status" value="1"/>
</dbReference>
<dbReference type="InterPro" id="IPR010121">
    <property type="entry name" value="Pyruvate_phosphate_dikinase"/>
</dbReference>
<keyword evidence="9" id="KW-0460">Magnesium</keyword>
<dbReference type="InterPro" id="IPR000121">
    <property type="entry name" value="PEP_util_C"/>
</dbReference>
<accession>A0A0F8ZGG8</accession>
<keyword evidence="8" id="KW-0067">ATP-binding</keyword>
<keyword evidence="5" id="KW-0479">Metal-binding</keyword>
<feature type="domain" description="PEP-utilising enzyme C-terminal" evidence="12">
    <location>
        <begin position="143"/>
        <end position="406"/>
    </location>
</feature>
<keyword evidence="7" id="KW-0418">Kinase</keyword>